<feature type="region of interest" description="Disordered" evidence="1">
    <location>
        <begin position="143"/>
        <end position="170"/>
    </location>
</feature>
<feature type="compositionally biased region" description="Basic and acidic residues" evidence="1">
    <location>
        <begin position="143"/>
        <end position="156"/>
    </location>
</feature>
<dbReference type="Proteomes" id="UP001180724">
    <property type="component" value="Unassembled WGS sequence"/>
</dbReference>
<evidence type="ECO:0000256" key="1">
    <source>
        <dbReference type="SAM" id="MobiDB-lite"/>
    </source>
</evidence>
<proteinExistence type="predicted"/>
<protein>
    <submittedName>
        <fullName evidence="2">Uncharacterized protein</fullName>
    </submittedName>
</protein>
<accession>A0ABU3AZZ0</accession>
<name>A0ABU3AZZ0_9ACTN</name>
<comment type="caution">
    <text evidence="2">The sequence shown here is derived from an EMBL/GenBank/DDBJ whole genome shotgun (WGS) entry which is preliminary data.</text>
</comment>
<reference evidence="2" key="1">
    <citation type="submission" date="2024-05" db="EMBL/GenBank/DDBJ databases">
        <title>30 novel species of actinomycetes from the DSMZ collection.</title>
        <authorList>
            <person name="Nouioui I."/>
        </authorList>
    </citation>
    <scope>NUCLEOTIDE SEQUENCE</scope>
    <source>
        <strain evidence="2">DSM 40712</strain>
    </source>
</reference>
<evidence type="ECO:0000313" key="2">
    <source>
        <dbReference type="EMBL" id="MDT0615569.1"/>
    </source>
</evidence>
<organism evidence="2 3">
    <name type="scientific">Streptomyces lancefieldiae</name>
    <dbReference type="NCBI Taxonomy" id="3075520"/>
    <lineage>
        <taxon>Bacteria</taxon>
        <taxon>Bacillati</taxon>
        <taxon>Actinomycetota</taxon>
        <taxon>Actinomycetes</taxon>
        <taxon>Kitasatosporales</taxon>
        <taxon>Streptomycetaceae</taxon>
        <taxon>Streptomyces</taxon>
    </lineage>
</organism>
<gene>
    <name evidence="2" type="ORF">RM812_36070</name>
</gene>
<evidence type="ECO:0000313" key="3">
    <source>
        <dbReference type="Proteomes" id="UP001180724"/>
    </source>
</evidence>
<sequence>MPDLTNPAPVLAGISSDASCLHQALRALPAERGASALAARITDAQDLAGTALRLFLTLSRQTSRPSPADLLLLHRLAQIAKAAQDAAAELAAALARAVENQRRQAAATSPRVVLIGPTPQQFIESAAGLLDRIPALCTAISRDRPQSPCHWRDSRDASAPFPKLRTDHFR</sequence>
<dbReference type="EMBL" id="JAVRFH010000065">
    <property type="protein sequence ID" value="MDT0615569.1"/>
    <property type="molecule type" value="Genomic_DNA"/>
</dbReference>
<dbReference type="RefSeq" id="WP_311583153.1">
    <property type="nucleotide sequence ID" value="NZ_JAVRFH010000065.1"/>
</dbReference>
<keyword evidence="3" id="KW-1185">Reference proteome</keyword>